<dbReference type="AlphaFoldDB" id="A0A255ED50"/>
<organism evidence="1 2">
    <name type="scientific">Parenemella sanctibonifatiensis</name>
    <dbReference type="NCBI Taxonomy" id="2016505"/>
    <lineage>
        <taxon>Bacteria</taxon>
        <taxon>Bacillati</taxon>
        <taxon>Actinomycetota</taxon>
        <taxon>Actinomycetes</taxon>
        <taxon>Propionibacteriales</taxon>
        <taxon>Propionibacteriaceae</taxon>
        <taxon>Parenemella</taxon>
    </lineage>
</organism>
<keyword evidence="2" id="KW-1185">Reference proteome</keyword>
<dbReference type="InterPro" id="IPR037210">
    <property type="entry name" value="YoaC-like_sf"/>
</dbReference>
<gene>
    <name evidence="1" type="ORF">CGZ91_11395</name>
</gene>
<protein>
    <submittedName>
        <fullName evidence="1">Uncharacterized protein</fullName>
    </submittedName>
</protein>
<accession>A0A255ED50</accession>
<evidence type="ECO:0000313" key="2">
    <source>
        <dbReference type="Proteomes" id="UP000216300"/>
    </source>
</evidence>
<dbReference type="EMBL" id="NMVJ01000009">
    <property type="protein sequence ID" value="OYN89484.1"/>
    <property type="molecule type" value="Genomic_DNA"/>
</dbReference>
<sequence>MASGNVLDMTRAYTALCNTTNRDQDLITALRWALDHAEDGQPVTLWCWDKEDLPAGLESKAPSRGIVVHSERPRPRGGRSFRAPDGPVVAVDLPLETLAEIEPFEHPICLVHAYVPENDARGGWIGGDDLPFDRPWINAFRPQCLSGPPIQTPEPLITDPVVAVAMKSFTGSTYGGTTMHDSRDGDRVTHGLMELRKGGHAIEPDLLFAAALREGWKGREAMLFWKVAKEVAKGVKKRPKHHFREDILSHWRTEASAQ</sequence>
<dbReference type="Proteomes" id="UP000216300">
    <property type="component" value="Unassembled WGS sequence"/>
</dbReference>
<dbReference type="Gene3D" id="1.20.1290.30">
    <property type="match status" value="1"/>
</dbReference>
<proteinExistence type="predicted"/>
<name>A0A255ED50_9ACTN</name>
<evidence type="ECO:0000313" key="1">
    <source>
        <dbReference type="EMBL" id="OYN89484.1"/>
    </source>
</evidence>
<comment type="caution">
    <text evidence="1">The sequence shown here is derived from an EMBL/GenBank/DDBJ whole genome shotgun (WGS) entry which is preliminary data.</text>
</comment>
<reference evidence="1 2" key="1">
    <citation type="submission" date="2017-07" db="EMBL/GenBank/DDBJ databases">
        <title>Draft whole genome sequences of clinical Proprionibacteriaceae strains.</title>
        <authorList>
            <person name="Bernier A.-M."/>
            <person name="Bernard K."/>
            <person name="Domingo M.-C."/>
        </authorList>
    </citation>
    <scope>NUCLEOTIDE SEQUENCE [LARGE SCALE GENOMIC DNA]</scope>
    <source>
        <strain evidence="1 2">NML 150081</strain>
    </source>
</reference>